<protein>
    <recommendedName>
        <fullName evidence="3">1-phosphatidylinositol phosphodiesterase</fullName>
        <ecNumber evidence="2">4.6.1.13</ecNumber>
    </recommendedName>
    <alternativeName>
        <fullName evidence="4">Phosphatidylinositol diacylglycerol-lyase</fullName>
    </alternativeName>
    <alternativeName>
        <fullName evidence="5">Phosphatidylinositol-specific phospholipase C</fullName>
    </alternativeName>
</protein>
<comment type="catalytic activity">
    <reaction evidence="1">
        <text>a 1,2-diacyl-sn-glycero-3-phospho-(1D-myo-inositol) = 1D-myo-inositol 1,2-cyclic phosphate + a 1,2-diacyl-sn-glycerol</text>
        <dbReference type="Rhea" id="RHEA:17093"/>
        <dbReference type="ChEBI" id="CHEBI:17815"/>
        <dbReference type="ChEBI" id="CHEBI:57880"/>
        <dbReference type="ChEBI" id="CHEBI:58484"/>
        <dbReference type="EC" id="4.6.1.13"/>
    </reaction>
</comment>
<dbReference type="PROSITE" id="PS50007">
    <property type="entry name" value="PIPLC_X_DOMAIN"/>
    <property type="match status" value="1"/>
</dbReference>
<feature type="region of interest" description="Disordered" evidence="7">
    <location>
        <begin position="831"/>
        <end position="858"/>
    </location>
</feature>
<dbReference type="GO" id="GO:0008081">
    <property type="term" value="F:phosphoric diester hydrolase activity"/>
    <property type="evidence" value="ECO:0007669"/>
    <property type="project" value="InterPro"/>
</dbReference>
<feature type="compositionally biased region" description="Polar residues" evidence="7">
    <location>
        <begin position="847"/>
        <end position="858"/>
    </location>
</feature>
<evidence type="ECO:0000256" key="6">
    <source>
        <dbReference type="SAM" id="Coils"/>
    </source>
</evidence>
<reference evidence="11" key="1">
    <citation type="submission" date="2018-06" db="EMBL/GenBank/DDBJ databases">
        <title>Complete genome sequences of Mycoplasma anatis, M. anseris and M. cloacale type strains.</title>
        <authorList>
            <person name="Grozner D."/>
            <person name="Forro B."/>
            <person name="Sulyok K.M."/>
            <person name="Marton S."/>
            <person name="Kreizinger Z."/>
            <person name="Banyai K."/>
            <person name="Gyuranecz M."/>
        </authorList>
    </citation>
    <scope>NUCLEOTIDE SEQUENCE [LARGE SCALE GENOMIC DNA]</scope>
    <source>
        <strain evidence="11">ATCC 49234</strain>
    </source>
</reference>
<organism evidence="10 11">
    <name type="scientific">[Mycoplasma] anseris</name>
    <dbReference type="NCBI Taxonomy" id="92400"/>
    <lineage>
        <taxon>Bacteria</taxon>
        <taxon>Bacillati</taxon>
        <taxon>Mycoplasmatota</taxon>
        <taxon>Mycoplasmoidales</taxon>
        <taxon>Metamycoplasmataceae</taxon>
        <taxon>Metamycoplasma</taxon>
    </lineage>
</organism>
<evidence type="ECO:0000256" key="7">
    <source>
        <dbReference type="SAM" id="MobiDB-lite"/>
    </source>
</evidence>
<evidence type="ECO:0000256" key="1">
    <source>
        <dbReference type="ARBA" id="ARBA00001316"/>
    </source>
</evidence>
<dbReference type="GO" id="GO:0006629">
    <property type="term" value="P:lipid metabolic process"/>
    <property type="evidence" value="ECO:0007669"/>
    <property type="project" value="InterPro"/>
</dbReference>
<dbReference type="EMBL" id="CP030140">
    <property type="protein sequence ID" value="AWX69299.1"/>
    <property type="molecule type" value="Genomic_DNA"/>
</dbReference>
<dbReference type="InterPro" id="IPR017946">
    <property type="entry name" value="PLC-like_Pdiesterase_TIM-brl"/>
</dbReference>
<dbReference type="InterPro" id="IPR051057">
    <property type="entry name" value="PI-PLC_domain"/>
</dbReference>
<keyword evidence="8" id="KW-0812">Transmembrane</keyword>
<dbReference type="PANTHER" id="PTHR13593">
    <property type="match status" value="1"/>
</dbReference>
<gene>
    <name evidence="10" type="ORF">DP065_00815</name>
</gene>
<dbReference type="AlphaFoldDB" id="A0A2Z4NCL6"/>
<dbReference type="Proteomes" id="UP000250218">
    <property type="component" value="Chromosome"/>
</dbReference>
<evidence type="ECO:0000313" key="11">
    <source>
        <dbReference type="Proteomes" id="UP000250218"/>
    </source>
</evidence>
<evidence type="ECO:0000256" key="5">
    <source>
        <dbReference type="ARBA" id="ARBA00030782"/>
    </source>
</evidence>
<sequence>MKKLNQLLLTSIAIIGSASSLISAKLSNENLNGNKSFNDSHNITHDLSDWMSDLNDKKLLSDLNIPGTHDSAMFDCVGAACTFGKWYALTQGANFAEQLKLGIRFFDLRLTRNPELWMAHGVVWANNQNLEKTLDSFVEFLKNHPTEFIIIRVKDENTSVKAEDREWEKYFLNVMKKPKYNDYLFKNSNKNKNANPSVKELRGKILTFNHFHHLITTNADFGPLYRNNNIIFQDLYNLNHENKKVAISDTLNMSNNEINLKTYVNFISRANGEKPWYTAKELNPWLLNYLREHPEIVRLGILPMDFPVENLVSEIIKRNFAVKPKEITRNLFDPIINKNIEITSLQDNTDFVQFSQSAKNFHCNVYLEDELIGSSVIGENLEIKLSKKIKYNQNLKFYFYKLTPHNDFYKETKYNEIHQTMYVQPNLIWMKKLSDYKNFVLKFKDNNAFLDNSVKDIFNFSVNKYIVEELNNLININKAQDSHNEELFASIQNKFQTLNNMYTDWISIFKDLSTIFKNINDNISNKFEKHIQVTNHLSFIWDSIINKFKILNQNLFNDNFNEKNIDFKNQIELVKKILNSFQIKAIENKNVDEIVLDSWNLFNNNIWGIEIYKANLNSIKTQVEDCLLLVLRSNNIEEFNDSISKYNLTRTKLDKYISSTHNFIEQTNQIVNDFTSLSANQIESIKNEFVNTIANLDNEQEKNRFFEKIRNYHIIFNDALSLFNESNILKNKLESLEFSTEETNKFLAKLKEFKENIENNYYLFDNQTKLIQDMSDIKVLMNEVNIKLNDYINQKKQFEKLKTAINNNQFNFKEVYDLIYKYFEKKDSSSESTEDSATVDSTEDSVNAKSTEDSVNAESTEINNLKTAINNNQFNFKEVYDLIYKYFEKKDSSSESTEDSATVDSTEDSVNAESTEINNLKTAINNNQFNFKEVYDLIHKYFEKKDSSSETSESENKEKETVVNNEEEKNKKITIINEFKTKFEDYVNNIKKIIYLKELDSEISDYINELLNIELDLLSVEQLDLKITELQNKQLYFHTIETELFKQAFEKLKLRVDEYKEKELKEYPFYINRLERLTTNCNNIINNENDSPIQKNEALTLLLNEFNDIIQKVKNPQYSSSQNKDLTTIILSVAIPIILLLIGISVGLVVFKKKNKK</sequence>
<feature type="domain" description="Phosphatidylinositol-specific phospholipase C X" evidence="9">
    <location>
        <begin position="54"/>
        <end position="210"/>
    </location>
</feature>
<keyword evidence="6" id="KW-0175">Coiled coil</keyword>
<feature type="transmembrane region" description="Helical" evidence="8">
    <location>
        <begin position="1129"/>
        <end position="1151"/>
    </location>
</feature>
<dbReference type="GO" id="GO:0004436">
    <property type="term" value="F:phosphatidylinositol diacylglycerol-lyase activity"/>
    <property type="evidence" value="ECO:0007669"/>
    <property type="project" value="UniProtKB-EC"/>
</dbReference>
<dbReference type="Gene3D" id="3.20.20.190">
    <property type="entry name" value="Phosphatidylinositol (PI) phosphodiesterase"/>
    <property type="match status" value="1"/>
</dbReference>
<evidence type="ECO:0000259" key="9">
    <source>
        <dbReference type="SMART" id="SM00148"/>
    </source>
</evidence>
<keyword evidence="8" id="KW-1133">Transmembrane helix</keyword>
<evidence type="ECO:0000256" key="4">
    <source>
        <dbReference type="ARBA" id="ARBA00030474"/>
    </source>
</evidence>
<name>A0A2Z4NCL6_9BACT</name>
<dbReference type="SMART" id="SM00148">
    <property type="entry name" value="PLCXc"/>
    <property type="match status" value="1"/>
</dbReference>
<dbReference type="InterPro" id="IPR000909">
    <property type="entry name" value="PLipase_C_PInositol-sp_X_dom"/>
</dbReference>
<keyword evidence="11" id="KW-1185">Reference proteome</keyword>
<accession>A0A2Z4NCL6</accession>
<dbReference type="KEGG" id="mane:DP065_00815"/>
<evidence type="ECO:0000256" key="8">
    <source>
        <dbReference type="SAM" id="Phobius"/>
    </source>
</evidence>
<evidence type="ECO:0000256" key="3">
    <source>
        <dbReference type="ARBA" id="ARBA00019758"/>
    </source>
</evidence>
<evidence type="ECO:0000313" key="10">
    <source>
        <dbReference type="EMBL" id="AWX69299.1"/>
    </source>
</evidence>
<evidence type="ECO:0000256" key="2">
    <source>
        <dbReference type="ARBA" id="ARBA00012581"/>
    </source>
</evidence>
<dbReference type="SUPFAM" id="SSF51695">
    <property type="entry name" value="PLC-like phosphodiesterases"/>
    <property type="match status" value="1"/>
</dbReference>
<dbReference type="EC" id="4.6.1.13" evidence="2"/>
<dbReference type="RefSeq" id="WP_112702606.1">
    <property type="nucleotide sequence ID" value="NZ_CP030140.1"/>
</dbReference>
<proteinExistence type="predicted"/>
<keyword evidence="8" id="KW-0472">Membrane</keyword>
<dbReference type="PANTHER" id="PTHR13593:SF113">
    <property type="entry name" value="SI:DKEY-266F7.9"/>
    <property type="match status" value="1"/>
</dbReference>
<feature type="coiled-coil region" evidence="6">
    <location>
        <begin position="781"/>
        <end position="808"/>
    </location>
</feature>